<dbReference type="InterPro" id="IPR051678">
    <property type="entry name" value="AGP_Transferase"/>
</dbReference>
<dbReference type="PANTHER" id="PTHR21310">
    <property type="entry name" value="AMINOGLYCOSIDE PHOSPHOTRANSFERASE-RELATED-RELATED"/>
    <property type="match status" value="1"/>
</dbReference>
<sequence length="335" mass="36853">MDEPRTQGTLSPGATRVWDADEQGWHPLWLTADEVPGVVADHFGVTVGPASLLTEGLLNQTWRLHGPDHDRVLRVSRPERTVEQVAWEHRFAAAVGAAVPAVVRAETCRVPVVRGHALTLYPFVAGRSGRLVAPWIRTRQVAAALAALHRAALDADLPPRPGTTAVDERPRWFGWPATRERLTAEPAPGTAQVVEEIDHELARLDDWLDRQQAAGRLDRRAAVHGDLNPRNLLFAGDDLVGIVDLDDCRIEPLAWEVAQTAYGTAGVPAEQVWRWYRDAGGPLPEADVERLAEFARIGALSELQWLRPDVEPVDRTTARLAGILDQLGGRVERDG</sequence>
<dbReference type="InterPro" id="IPR011009">
    <property type="entry name" value="Kinase-like_dom_sf"/>
</dbReference>
<feature type="domain" description="Aminoglycoside phosphotransferase" evidence="1">
    <location>
        <begin position="52"/>
        <end position="280"/>
    </location>
</feature>
<comment type="caution">
    <text evidence="2">The sequence shown here is derived from an EMBL/GenBank/DDBJ whole genome shotgun (WGS) entry which is preliminary data.</text>
</comment>
<organism evidence="2 3">
    <name type="scientific">Microlunatus kandeliicorticis</name>
    <dbReference type="NCBI Taxonomy" id="1759536"/>
    <lineage>
        <taxon>Bacteria</taxon>
        <taxon>Bacillati</taxon>
        <taxon>Actinomycetota</taxon>
        <taxon>Actinomycetes</taxon>
        <taxon>Propionibacteriales</taxon>
        <taxon>Propionibacteriaceae</taxon>
        <taxon>Microlunatus</taxon>
    </lineage>
</organism>
<gene>
    <name evidence="2" type="ORF">FHX74_003011</name>
</gene>
<name>A0A7W3P6X7_9ACTN</name>
<evidence type="ECO:0000313" key="2">
    <source>
        <dbReference type="EMBL" id="MBA8795375.1"/>
    </source>
</evidence>
<dbReference type="RefSeq" id="WP_182561003.1">
    <property type="nucleotide sequence ID" value="NZ_JACGWT010000005.1"/>
</dbReference>
<keyword evidence="2" id="KW-0808">Transferase</keyword>
<dbReference type="SUPFAM" id="SSF56112">
    <property type="entry name" value="Protein kinase-like (PK-like)"/>
    <property type="match status" value="1"/>
</dbReference>
<keyword evidence="2" id="KW-0418">Kinase</keyword>
<protein>
    <submittedName>
        <fullName evidence="2">Ser/Thr protein kinase RdoA (MazF antagonist)</fullName>
    </submittedName>
</protein>
<proteinExistence type="predicted"/>
<dbReference type="Gene3D" id="3.90.1200.10">
    <property type="match status" value="1"/>
</dbReference>
<evidence type="ECO:0000259" key="1">
    <source>
        <dbReference type="Pfam" id="PF01636"/>
    </source>
</evidence>
<keyword evidence="3" id="KW-1185">Reference proteome</keyword>
<evidence type="ECO:0000313" key="3">
    <source>
        <dbReference type="Proteomes" id="UP000523079"/>
    </source>
</evidence>
<dbReference type="EMBL" id="JACGWT010000005">
    <property type="protein sequence ID" value="MBA8795375.1"/>
    <property type="molecule type" value="Genomic_DNA"/>
</dbReference>
<reference evidence="2 3" key="1">
    <citation type="submission" date="2020-07" db="EMBL/GenBank/DDBJ databases">
        <title>Sequencing the genomes of 1000 actinobacteria strains.</title>
        <authorList>
            <person name="Klenk H.-P."/>
        </authorList>
    </citation>
    <scope>NUCLEOTIDE SEQUENCE [LARGE SCALE GENOMIC DNA]</scope>
    <source>
        <strain evidence="2 3">DSM 100723</strain>
    </source>
</reference>
<dbReference type="Proteomes" id="UP000523079">
    <property type="component" value="Unassembled WGS sequence"/>
</dbReference>
<dbReference type="Pfam" id="PF01636">
    <property type="entry name" value="APH"/>
    <property type="match status" value="1"/>
</dbReference>
<dbReference type="GO" id="GO:0016301">
    <property type="term" value="F:kinase activity"/>
    <property type="evidence" value="ECO:0007669"/>
    <property type="project" value="UniProtKB-KW"/>
</dbReference>
<dbReference type="AlphaFoldDB" id="A0A7W3P6X7"/>
<accession>A0A7W3P6X7</accession>
<dbReference type="InterPro" id="IPR002575">
    <property type="entry name" value="Aminoglycoside_PTrfase"/>
</dbReference>